<name>A0A922NA56_9PLEO</name>
<dbReference type="Proteomes" id="UP000249757">
    <property type="component" value="Unassembled WGS sequence"/>
</dbReference>
<feature type="region of interest" description="Disordered" evidence="6">
    <location>
        <begin position="288"/>
        <end position="327"/>
    </location>
</feature>
<feature type="zinc finger region" description="C3H1-type" evidence="4">
    <location>
        <begin position="250"/>
        <end position="278"/>
    </location>
</feature>
<feature type="compositionally biased region" description="Acidic residues" evidence="6">
    <location>
        <begin position="677"/>
        <end position="689"/>
    </location>
</feature>
<dbReference type="PROSITE" id="PS50103">
    <property type="entry name" value="ZF_C3H1"/>
    <property type="match status" value="1"/>
</dbReference>
<dbReference type="SUPFAM" id="SSF54928">
    <property type="entry name" value="RNA-binding domain, RBD"/>
    <property type="match status" value="1"/>
</dbReference>
<feature type="coiled-coil region" evidence="5">
    <location>
        <begin position="404"/>
        <end position="497"/>
    </location>
</feature>
<feature type="region of interest" description="Disordered" evidence="6">
    <location>
        <begin position="626"/>
        <end position="689"/>
    </location>
</feature>
<protein>
    <submittedName>
        <fullName evidence="9">Ccch zinc finger and rrm domain-containing protein</fullName>
    </submittedName>
</protein>
<feature type="compositionally biased region" description="Basic residues" evidence="6">
    <location>
        <begin position="302"/>
        <end position="315"/>
    </location>
</feature>
<evidence type="ECO:0000313" key="10">
    <source>
        <dbReference type="Proteomes" id="UP000249757"/>
    </source>
</evidence>
<dbReference type="Gene3D" id="3.30.70.330">
    <property type="match status" value="1"/>
</dbReference>
<dbReference type="PANTHER" id="PTHR14398">
    <property type="entry name" value="RNA RECOGNITION RRM/RNP DOMAIN"/>
    <property type="match status" value="1"/>
</dbReference>
<dbReference type="InterPro" id="IPR000571">
    <property type="entry name" value="Znf_CCCH"/>
</dbReference>
<keyword evidence="10" id="KW-1185">Reference proteome</keyword>
<dbReference type="InterPro" id="IPR000504">
    <property type="entry name" value="RRM_dom"/>
</dbReference>
<keyword evidence="5" id="KW-0175">Coiled coil</keyword>
<evidence type="ECO:0000313" key="9">
    <source>
        <dbReference type="EMBL" id="KAI1510384.1"/>
    </source>
</evidence>
<dbReference type="InterPro" id="IPR045137">
    <property type="entry name" value="RBM26/27"/>
</dbReference>
<sequence length="689" mass="75519">MLLPETDHAVFKRWLLPKLETISDAEAGVLADYVVALVATDDTEANIQRSCIESLEDFLGGENTAAFVKDVIAALKEKAYLPKPTANAPIKSIVGSANFEYEPHPSNVPSDTPRGPAATRNQTGHRLPDRPTAQGIQDGSNQSRKRKVLEGDHGHSWEAQDPHYNRNGTGNRPVKQAARRGGRNAMLGGMEPHNTFTGFASMPNFVTLPAPPPGPLPFDPTDPMALFAMAAVFGANLPGMPPLPFSNEGNSRKTKCIKYHENGYCAIGKLCPYEHDDAAVEVPEYDPEQSHLAVKPNGSKARGQHRSTRGGKARTKFPPSQDPSNTTLVVDHIPEPNCNEESVRSYFSEFGSILEVEMHADKHLAIVKFADRPAAKRAKNSPKAVFENRFVKVYWHTPEVDEELAKETEKLDLEAIAIKQAEAQKAFEERRRKTEEAAARAAEIDRQLKEKNEEIEEIKRQLAELSGEVTDDFAQTLETLQKEAAELFNKHDAYESSARGRGRGVYRGAYRGHGFAPSRGGYRSRGRGFTAFGGSAVKRLDNRPRRLAVSDIEANTSRDEALRQHLLNNPGCTTIERHPEEPNALILTFKERYQAEMFLDESLSIPDVGKLELAWISNDAFGGLGASTTTPTENEPASESTDIKCEDDGDDDDSSATVGEAEGHAGQQVGNGGGGDADMDVADDVDQWM</sequence>
<evidence type="ECO:0000256" key="3">
    <source>
        <dbReference type="PROSITE-ProRule" id="PRU00176"/>
    </source>
</evidence>
<evidence type="ECO:0000259" key="7">
    <source>
        <dbReference type="PROSITE" id="PS50102"/>
    </source>
</evidence>
<evidence type="ECO:0000256" key="5">
    <source>
        <dbReference type="SAM" id="Coils"/>
    </source>
</evidence>
<reference evidence="10" key="1">
    <citation type="journal article" date="2022" name="Microb. Genom.">
        <title>A global pangenome for the wheat fungal pathogen Pyrenophora tritici-repentis and prediction of effector protein structural homology.</title>
        <authorList>
            <person name="Moolhuijzen P.M."/>
            <person name="See P.T."/>
            <person name="Shi G."/>
            <person name="Powell H.R."/>
            <person name="Cockram J."/>
            <person name="Jorgensen L.N."/>
            <person name="Benslimane H."/>
            <person name="Strelkov S.E."/>
            <person name="Turner J."/>
            <person name="Liu Z."/>
            <person name="Moffat C.S."/>
        </authorList>
    </citation>
    <scope>NUCLEOTIDE SEQUENCE [LARGE SCALE GENOMIC DNA]</scope>
</reference>
<keyword evidence="1 3" id="KW-0694">RNA-binding</keyword>
<dbReference type="GO" id="GO:0003723">
    <property type="term" value="F:RNA binding"/>
    <property type="evidence" value="ECO:0007669"/>
    <property type="project" value="UniProtKB-UniRule"/>
</dbReference>
<feature type="domain" description="C3H1-type" evidence="8">
    <location>
        <begin position="250"/>
        <end position="278"/>
    </location>
</feature>
<organism evidence="9 10">
    <name type="scientific">Pyrenophora tritici-repentis</name>
    <dbReference type="NCBI Taxonomy" id="45151"/>
    <lineage>
        <taxon>Eukaryota</taxon>
        <taxon>Fungi</taxon>
        <taxon>Dikarya</taxon>
        <taxon>Ascomycota</taxon>
        <taxon>Pezizomycotina</taxon>
        <taxon>Dothideomycetes</taxon>
        <taxon>Pleosporomycetidae</taxon>
        <taxon>Pleosporales</taxon>
        <taxon>Pleosporineae</taxon>
        <taxon>Pleosporaceae</taxon>
        <taxon>Pyrenophora</taxon>
    </lineage>
</organism>
<keyword evidence="4" id="KW-0862">Zinc</keyword>
<keyword evidence="4" id="KW-0479">Metal-binding</keyword>
<feature type="domain" description="RRM" evidence="7">
    <location>
        <begin position="326"/>
        <end position="398"/>
    </location>
</feature>
<feature type="region of interest" description="Disordered" evidence="6">
    <location>
        <begin position="101"/>
        <end position="192"/>
    </location>
</feature>
<dbReference type="AlphaFoldDB" id="A0A922NA56"/>
<dbReference type="GO" id="GO:0005634">
    <property type="term" value="C:nucleus"/>
    <property type="evidence" value="ECO:0007669"/>
    <property type="project" value="TreeGrafter"/>
</dbReference>
<evidence type="ECO:0000259" key="8">
    <source>
        <dbReference type="PROSITE" id="PS50103"/>
    </source>
</evidence>
<proteinExistence type="predicted"/>
<evidence type="ECO:0000256" key="2">
    <source>
        <dbReference type="ARBA" id="ARBA00043866"/>
    </source>
</evidence>
<dbReference type="InterPro" id="IPR035979">
    <property type="entry name" value="RBD_domain_sf"/>
</dbReference>
<evidence type="ECO:0000256" key="6">
    <source>
        <dbReference type="SAM" id="MobiDB-lite"/>
    </source>
</evidence>
<dbReference type="PANTHER" id="PTHR14398:SF0">
    <property type="entry name" value="ZINC FINGER PROTEIN SWM"/>
    <property type="match status" value="1"/>
</dbReference>
<feature type="compositionally biased region" description="Polar residues" evidence="6">
    <location>
        <begin position="626"/>
        <end position="640"/>
    </location>
</feature>
<comment type="function">
    <text evidence="2">May be involved in the turnover of nuclear polyadenylated (pA+) RNA.</text>
</comment>
<dbReference type="Pfam" id="PF01480">
    <property type="entry name" value="PWI"/>
    <property type="match status" value="1"/>
</dbReference>
<dbReference type="EMBL" id="NRDI02000017">
    <property type="protein sequence ID" value="KAI1510384.1"/>
    <property type="molecule type" value="Genomic_DNA"/>
</dbReference>
<dbReference type="InterPro" id="IPR002483">
    <property type="entry name" value="PWI_dom"/>
</dbReference>
<dbReference type="GO" id="GO:0008270">
    <property type="term" value="F:zinc ion binding"/>
    <property type="evidence" value="ECO:0007669"/>
    <property type="project" value="UniProtKB-KW"/>
</dbReference>
<gene>
    <name evidence="9" type="ORF">Ptr86124_010830</name>
</gene>
<dbReference type="CDD" id="cd12257">
    <property type="entry name" value="RRM1_RBM26_like"/>
    <property type="match status" value="1"/>
</dbReference>
<keyword evidence="4" id="KW-0863">Zinc-finger</keyword>
<accession>A0A922NA56</accession>
<comment type="caution">
    <text evidence="9">The sequence shown here is derived from an EMBL/GenBank/DDBJ whole genome shotgun (WGS) entry which is preliminary data.</text>
</comment>
<dbReference type="OrthoDB" id="443401at2759"/>
<dbReference type="Pfam" id="PF00076">
    <property type="entry name" value="RRM_1"/>
    <property type="match status" value="1"/>
</dbReference>
<dbReference type="PROSITE" id="PS50102">
    <property type="entry name" value="RRM"/>
    <property type="match status" value="1"/>
</dbReference>
<feature type="compositionally biased region" description="Basic and acidic residues" evidence="6">
    <location>
        <begin position="148"/>
        <end position="164"/>
    </location>
</feature>
<evidence type="ECO:0000256" key="4">
    <source>
        <dbReference type="PROSITE-ProRule" id="PRU00723"/>
    </source>
</evidence>
<dbReference type="SMART" id="SM00360">
    <property type="entry name" value="RRM"/>
    <property type="match status" value="1"/>
</dbReference>
<dbReference type="Gene3D" id="1.20.1390.10">
    <property type="entry name" value="PWI domain"/>
    <property type="match status" value="1"/>
</dbReference>
<evidence type="ECO:0000256" key="1">
    <source>
        <dbReference type="ARBA" id="ARBA00022884"/>
    </source>
</evidence>
<dbReference type="InterPro" id="IPR012677">
    <property type="entry name" value="Nucleotide-bd_a/b_plait_sf"/>
</dbReference>